<dbReference type="EMBL" id="BDSP01000014">
    <property type="protein sequence ID" value="GAX10010.1"/>
    <property type="molecule type" value="Genomic_DNA"/>
</dbReference>
<keyword evidence="5" id="KW-1185">Reference proteome</keyword>
<proteinExistence type="predicted"/>
<comment type="caution">
    <text evidence="4">The sequence shown here is derived from an EMBL/GenBank/DDBJ whole genome shotgun (WGS) entry which is preliminary data.</text>
</comment>
<reference evidence="4 5" key="1">
    <citation type="journal article" date="2015" name="Plant Cell">
        <title>Oil accumulation by the oleaginous diatom Fistulifera solaris as revealed by the genome and transcriptome.</title>
        <authorList>
            <person name="Tanaka T."/>
            <person name="Maeda Y."/>
            <person name="Veluchamy A."/>
            <person name="Tanaka M."/>
            <person name="Abida H."/>
            <person name="Marechal E."/>
            <person name="Bowler C."/>
            <person name="Muto M."/>
            <person name="Sunaga Y."/>
            <person name="Tanaka M."/>
            <person name="Yoshino T."/>
            <person name="Taniguchi T."/>
            <person name="Fukuda Y."/>
            <person name="Nemoto M."/>
            <person name="Matsumoto M."/>
            <person name="Wong P.S."/>
            <person name="Aburatani S."/>
            <person name="Fujibuchi W."/>
        </authorList>
    </citation>
    <scope>NUCLEOTIDE SEQUENCE [LARGE SCALE GENOMIC DNA]</scope>
    <source>
        <strain evidence="4 5">JPCC DA0580</strain>
    </source>
</reference>
<dbReference type="AlphaFoldDB" id="A0A1Z5J7Q8"/>
<evidence type="ECO:0000313" key="5">
    <source>
        <dbReference type="Proteomes" id="UP000198406"/>
    </source>
</evidence>
<gene>
    <name evidence="4" type="ORF">FisN_25Lu152</name>
</gene>
<feature type="chain" id="PRO_5012645018" evidence="3">
    <location>
        <begin position="22"/>
        <end position="233"/>
    </location>
</feature>
<organism evidence="4 5">
    <name type="scientific">Fistulifera solaris</name>
    <name type="common">Oleaginous diatom</name>
    <dbReference type="NCBI Taxonomy" id="1519565"/>
    <lineage>
        <taxon>Eukaryota</taxon>
        <taxon>Sar</taxon>
        <taxon>Stramenopiles</taxon>
        <taxon>Ochrophyta</taxon>
        <taxon>Bacillariophyta</taxon>
        <taxon>Bacillariophyceae</taxon>
        <taxon>Bacillariophycidae</taxon>
        <taxon>Naviculales</taxon>
        <taxon>Naviculaceae</taxon>
        <taxon>Fistulifera</taxon>
    </lineage>
</organism>
<evidence type="ECO:0000313" key="4">
    <source>
        <dbReference type="EMBL" id="GAX10010.1"/>
    </source>
</evidence>
<evidence type="ECO:0000256" key="3">
    <source>
        <dbReference type="SAM" id="SignalP"/>
    </source>
</evidence>
<protein>
    <submittedName>
        <fullName evidence="4">Uncharacterized protein</fullName>
    </submittedName>
</protein>
<keyword evidence="2" id="KW-0472">Membrane</keyword>
<feature type="signal peptide" evidence="3">
    <location>
        <begin position="1"/>
        <end position="21"/>
    </location>
</feature>
<evidence type="ECO:0000256" key="2">
    <source>
        <dbReference type="SAM" id="Phobius"/>
    </source>
</evidence>
<keyword evidence="2" id="KW-1133">Transmembrane helix</keyword>
<accession>A0A1Z5J7Q8</accession>
<name>A0A1Z5J7Q8_FISSO</name>
<evidence type="ECO:0000256" key="1">
    <source>
        <dbReference type="SAM" id="MobiDB-lite"/>
    </source>
</evidence>
<feature type="transmembrane region" description="Helical" evidence="2">
    <location>
        <begin position="170"/>
        <end position="190"/>
    </location>
</feature>
<dbReference type="Proteomes" id="UP000198406">
    <property type="component" value="Unassembled WGS sequence"/>
</dbReference>
<feature type="region of interest" description="Disordered" evidence="1">
    <location>
        <begin position="32"/>
        <end position="68"/>
    </location>
</feature>
<dbReference type="InParanoid" id="A0A1Z5J7Q8"/>
<dbReference type="OrthoDB" id="198634at2759"/>
<keyword evidence="3" id="KW-0732">Signal</keyword>
<keyword evidence="2" id="KW-0812">Transmembrane</keyword>
<sequence length="233" mass="25532">MMKHLLLLVISGYCCWGTGSAFVVHPATSRFSGPSHLTAETSDNRKRRVRRKSPVEGNTPEVPQTKSNLNVDFEPRLEDTGVSLKVTDVRDLVRGTTSNASSTPSATSYNTLTTKATTTNSVVEPSKPLDDSLQQLLLDAREMQEKAPTTSDSNNSTIRNAISTLVTVDFFVVCLFLLWFLAGIFCSVVLKDDTVQIAFNSNFQQLVQPALGVLMIAAIADALFKQKEDDDDK</sequence>